<dbReference type="EMBL" id="KB008093">
    <property type="protein sequence ID" value="ELR13346.1"/>
    <property type="molecule type" value="Genomic_DNA"/>
</dbReference>
<dbReference type="InterPro" id="IPR036770">
    <property type="entry name" value="Ankyrin_rpt-contain_sf"/>
</dbReference>
<dbReference type="PANTHER" id="PTHR24173">
    <property type="entry name" value="ANKYRIN REPEAT CONTAINING"/>
    <property type="match status" value="1"/>
</dbReference>
<dbReference type="SMART" id="SM00248">
    <property type="entry name" value="ANK"/>
    <property type="match status" value="6"/>
</dbReference>
<dbReference type="GeneID" id="14914083"/>
<dbReference type="InterPro" id="IPR002110">
    <property type="entry name" value="Ankyrin_rpt"/>
</dbReference>
<protein>
    <submittedName>
        <fullName evidence="5">Ankyrin repeatcontaining protein</fullName>
    </submittedName>
</protein>
<evidence type="ECO:0000313" key="6">
    <source>
        <dbReference type="Proteomes" id="UP000011083"/>
    </source>
</evidence>
<evidence type="ECO:0000256" key="2">
    <source>
        <dbReference type="ARBA" id="ARBA00023043"/>
    </source>
</evidence>
<dbReference type="InterPro" id="IPR001810">
    <property type="entry name" value="F-box_dom"/>
</dbReference>
<organism evidence="5 6">
    <name type="scientific">Acanthamoeba castellanii (strain ATCC 30010 / Neff)</name>
    <dbReference type="NCBI Taxonomy" id="1257118"/>
    <lineage>
        <taxon>Eukaryota</taxon>
        <taxon>Amoebozoa</taxon>
        <taxon>Discosea</taxon>
        <taxon>Longamoebia</taxon>
        <taxon>Centramoebida</taxon>
        <taxon>Acanthamoebidae</taxon>
        <taxon>Acanthamoeba</taxon>
    </lineage>
</organism>
<dbReference type="KEGG" id="acan:ACA1_239930"/>
<dbReference type="OrthoDB" id="71307at2759"/>
<dbReference type="Proteomes" id="UP000011083">
    <property type="component" value="Unassembled WGS sequence"/>
</dbReference>
<feature type="repeat" description="ANK" evidence="3">
    <location>
        <begin position="167"/>
        <end position="199"/>
    </location>
</feature>
<dbReference type="SUPFAM" id="SSF81383">
    <property type="entry name" value="F-box domain"/>
    <property type="match status" value="1"/>
</dbReference>
<accession>L8GM91</accession>
<keyword evidence="6" id="KW-1185">Reference proteome</keyword>
<dbReference type="PROSITE" id="PS50297">
    <property type="entry name" value="ANK_REP_REGION"/>
    <property type="match status" value="1"/>
</dbReference>
<evidence type="ECO:0000256" key="3">
    <source>
        <dbReference type="PROSITE-ProRule" id="PRU00023"/>
    </source>
</evidence>
<evidence type="ECO:0000256" key="1">
    <source>
        <dbReference type="ARBA" id="ARBA00022737"/>
    </source>
</evidence>
<keyword evidence="1" id="KW-0677">Repeat</keyword>
<dbReference type="Pfam" id="PF13637">
    <property type="entry name" value="Ank_4"/>
    <property type="match status" value="1"/>
</dbReference>
<reference evidence="5 6" key="1">
    <citation type="journal article" date="2013" name="Genome Biol.">
        <title>Genome of Acanthamoeba castellanii highlights extensive lateral gene transfer and early evolution of tyrosine kinase signaling.</title>
        <authorList>
            <person name="Clarke M."/>
            <person name="Lohan A.J."/>
            <person name="Liu B."/>
            <person name="Lagkouvardos I."/>
            <person name="Roy S."/>
            <person name="Zafar N."/>
            <person name="Bertelli C."/>
            <person name="Schilde C."/>
            <person name="Kianianmomeni A."/>
            <person name="Burglin T.R."/>
            <person name="Frech C."/>
            <person name="Turcotte B."/>
            <person name="Kopec K.O."/>
            <person name="Synnott J.M."/>
            <person name="Choo C."/>
            <person name="Paponov I."/>
            <person name="Finkler A."/>
            <person name="Soon Heng Tan C."/>
            <person name="Hutchins A.P."/>
            <person name="Weinmeier T."/>
            <person name="Rattei T."/>
            <person name="Chu J.S."/>
            <person name="Gimenez G."/>
            <person name="Irimia M."/>
            <person name="Rigden D.J."/>
            <person name="Fitzpatrick D.A."/>
            <person name="Lorenzo-Morales J."/>
            <person name="Bateman A."/>
            <person name="Chiu C.H."/>
            <person name="Tang P."/>
            <person name="Hegemann P."/>
            <person name="Fromm H."/>
            <person name="Raoult D."/>
            <person name="Greub G."/>
            <person name="Miranda-Saavedra D."/>
            <person name="Chen N."/>
            <person name="Nash P."/>
            <person name="Ginger M.L."/>
            <person name="Horn M."/>
            <person name="Schaap P."/>
            <person name="Caler L."/>
            <person name="Loftus B."/>
        </authorList>
    </citation>
    <scope>NUCLEOTIDE SEQUENCE [LARGE SCALE GENOMIC DNA]</scope>
    <source>
        <strain evidence="5 6">Neff</strain>
    </source>
</reference>
<feature type="domain" description="F-box" evidence="4">
    <location>
        <begin position="7"/>
        <end position="48"/>
    </location>
</feature>
<dbReference type="Pfam" id="PF12937">
    <property type="entry name" value="F-box-like"/>
    <property type="match status" value="1"/>
</dbReference>
<dbReference type="SUPFAM" id="SSF48403">
    <property type="entry name" value="Ankyrin repeat"/>
    <property type="match status" value="1"/>
</dbReference>
<dbReference type="RefSeq" id="XP_004335359.1">
    <property type="nucleotide sequence ID" value="XM_004335311.1"/>
</dbReference>
<dbReference type="Gene3D" id="1.20.1280.50">
    <property type="match status" value="1"/>
</dbReference>
<dbReference type="VEuPathDB" id="AmoebaDB:ACA1_239930"/>
<dbReference type="Gene3D" id="1.25.40.20">
    <property type="entry name" value="Ankyrin repeat-containing domain"/>
    <property type="match status" value="2"/>
</dbReference>
<sequence length="427" mass="46323">MEGLADEEVMLILSHLPSLADVASFGLVCARFDRLRHDPHLWRTLVQRHLGVNLYRCPPGDVDWEEDYRAKAEQLAEAKGLDRVWVAAAMGCHVRLARLLAEDPDVQAALAGGGGAQAAYTVSDPFAGSGSGIQLTLADNGLRHACQGGSLEAAKIFLDMGAKLQERGVAPLLNAIKWDHVPLIQLLLSKGARVEYPSSNSFYLQPLQEAASSGCDRAVSCLIAHGARLTALDPTHWPSLSHTDQTPLVEMLRSAALTAVTEGRIAVAKFFFDHAVQPFYEQLQALLNATTSPNEELLALFAHLVREAGSSERAYFLFVSECLRDGNRRVCRYLVHNGADINSVRHHETRGLVTALHTAVKEGNVHMAECLLLAGADPDLIRAHDGSMLHSPRSLAQSSLHAPSTQADLVALFARFPASNAPTQHEL</sequence>
<dbReference type="PANTHER" id="PTHR24173:SF61">
    <property type="entry name" value="ANKYRIN 2"/>
    <property type="match status" value="1"/>
</dbReference>
<proteinExistence type="predicted"/>
<evidence type="ECO:0000313" key="5">
    <source>
        <dbReference type="EMBL" id="ELR13346.1"/>
    </source>
</evidence>
<evidence type="ECO:0000259" key="4">
    <source>
        <dbReference type="Pfam" id="PF12937"/>
    </source>
</evidence>
<keyword evidence="2 3" id="KW-0040">ANK repeat</keyword>
<feature type="repeat" description="ANK" evidence="3">
    <location>
        <begin position="354"/>
        <end position="383"/>
    </location>
</feature>
<dbReference type="AlphaFoldDB" id="L8GM91"/>
<name>L8GM91_ACACF</name>
<gene>
    <name evidence="5" type="ORF">ACA1_239930</name>
</gene>
<dbReference type="InterPro" id="IPR036047">
    <property type="entry name" value="F-box-like_dom_sf"/>
</dbReference>
<dbReference type="PROSITE" id="PS50088">
    <property type="entry name" value="ANK_REPEAT"/>
    <property type="match status" value="2"/>
</dbReference>